<dbReference type="Proteomes" id="UP000029120">
    <property type="component" value="Chromosome 8"/>
</dbReference>
<sequence length="282" mass="30599">MSEGLGSDKGKGIAYDLNFKPVDEDEVPLEQCSICFEPLGYEKNDRTVVKLSCHHKFHLDCIGSAYNAKGKMQCPNCRNVEPGEWLYANGPPIPNPIEDMMDMMDEEEEHVQELPPFGSGPFPNLDPPTMPTGSLPASLYNGTPVLPSGPRPFRGNIVANSPWLGQYGPRHFVGNEPATNSLLPYQFDGFNSFDDLRRDIARENLTLRNRIAQNLALLAEIERNSPLMRSFDGAESSRTGAMRGGRGGSSYGVGGSSNDEGGICICGGSGNGGGCMYCGRRD</sequence>
<evidence type="ECO:0000259" key="3">
    <source>
        <dbReference type="PROSITE" id="PS50089"/>
    </source>
</evidence>
<dbReference type="Pfam" id="PF13639">
    <property type="entry name" value="zf-RING_2"/>
    <property type="match status" value="1"/>
</dbReference>
<gene>
    <name evidence="4" type="ordered locus">AALP_Aa8g461000</name>
</gene>
<keyword evidence="1" id="KW-0862">Zinc</keyword>
<evidence type="ECO:0000256" key="1">
    <source>
        <dbReference type="PROSITE-ProRule" id="PRU00175"/>
    </source>
</evidence>
<feature type="compositionally biased region" description="Gly residues" evidence="2">
    <location>
        <begin position="242"/>
        <end position="252"/>
    </location>
</feature>
<keyword evidence="1" id="KW-0863">Zinc-finger</keyword>
<keyword evidence="1" id="KW-0479">Metal-binding</keyword>
<accession>A0A087GDR8</accession>
<dbReference type="SMART" id="SM00184">
    <property type="entry name" value="RING"/>
    <property type="match status" value="1"/>
</dbReference>
<dbReference type="SUPFAM" id="SSF57850">
    <property type="entry name" value="RING/U-box"/>
    <property type="match status" value="1"/>
</dbReference>
<dbReference type="AlphaFoldDB" id="A0A087GDR8"/>
<dbReference type="PROSITE" id="PS50089">
    <property type="entry name" value="ZF_RING_2"/>
    <property type="match status" value="1"/>
</dbReference>
<dbReference type="GO" id="GO:0004842">
    <property type="term" value="F:ubiquitin-protein transferase activity"/>
    <property type="evidence" value="ECO:0007669"/>
    <property type="project" value="InterPro"/>
</dbReference>
<dbReference type="InterPro" id="IPR013083">
    <property type="entry name" value="Znf_RING/FYVE/PHD"/>
</dbReference>
<dbReference type="CDD" id="cd16448">
    <property type="entry name" value="RING-H2"/>
    <property type="match status" value="1"/>
</dbReference>
<dbReference type="Gene3D" id="3.30.40.10">
    <property type="entry name" value="Zinc/RING finger domain, C3HC4 (zinc finger)"/>
    <property type="match status" value="1"/>
</dbReference>
<organism evidence="4 5">
    <name type="scientific">Arabis alpina</name>
    <name type="common">Alpine rock-cress</name>
    <dbReference type="NCBI Taxonomy" id="50452"/>
    <lineage>
        <taxon>Eukaryota</taxon>
        <taxon>Viridiplantae</taxon>
        <taxon>Streptophyta</taxon>
        <taxon>Embryophyta</taxon>
        <taxon>Tracheophyta</taxon>
        <taxon>Spermatophyta</taxon>
        <taxon>Magnoliopsida</taxon>
        <taxon>eudicotyledons</taxon>
        <taxon>Gunneridae</taxon>
        <taxon>Pentapetalae</taxon>
        <taxon>rosids</taxon>
        <taxon>malvids</taxon>
        <taxon>Brassicales</taxon>
        <taxon>Brassicaceae</taxon>
        <taxon>Arabideae</taxon>
        <taxon>Arabis</taxon>
    </lineage>
</organism>
<dbReference type="PANTHER" id="PTHR46798">
    <property type="entry name" value="OS09G0511500 PROTEIN"/>
    <property type="match status" value="1"/>
</dbReference>
<dbReference type="InterPro" id="IPR001841">
    <property type="entry name" value="Znf_RING"/>
</dbReference>
<reference evidence="5" key="1">
    <citation type="journal article" date="2015" name="Nat. Plants">
        <title>Genome expansion of Arabis alpina linked with retrotransposition and reduced symmetric DNA methylation.</title>
        <authorList>
            <person name="Willing E.M."/>
            <person name="Rawat V."/>
            <person name="Mandakova T."/>
            <person name="Maumus F."/>
            <person name="James G.V."/>
            <person name="Nordstroem K.J."/>
            <person name="Becker C."/>
            <person name="Warthmann N."/>
            <person name="Chica C."/>
            <person name="Szarzynska B."/>
            <person name="Zytnicki M."/>
            <person name="Albani M.C."/>
            <person name="Kiefer C."/>
            <person name="Bergonzi S."/>
            <person name="Castaings L."/>
            <person name="Mateos J.L."/>
            <person name="Berns M.C."/>
            <person name="Bujdoso N."/>
            <person name="Piofczyk T."/>
            <person name="de Lorenzo L."/>
            <person name="Barrero-Sicilia C."/>
            <person name="Mateos I."/>
            <person name="Piednoel M."/>
            <person name="Hagmann J."/>
            <person name="Chen-Min-Tao R."/>
            <person name="Iglesias-Fernandez R."/>
            <person name="Schuster S.C."/>
            <person name="Alonso-Blanco C."/>
            <person name="Roudier F."/>
            <person name="Carbonero P."/>
            <person name="Paz-Ares J."/>
            <person name="Davis S.J."/>
            <person name="Pecinka A."/>
            <person name="Quesneville H."/>
            <person name="Colot V."/>
            <person name="Lysak M.A."/>
            <person name="Weigel D."/>
            <person name="Coupland G."/>
            <person name="Schneeberger K."/>
        </authorList>
    </citation>
    <scope>NUCLEOTIDE SEQUENCE [LARGE SCALE GENOMIC DNA]</scope>
    <source>
        <strain evidence="5">cv. Pajares</strain>
    </source>
</reference>
<dbReference type="InterPro" id="IPR044274">
    <property type="entry name" value="RFI2"/>
</dbReference>
<evidence type="ECO:0000313" key="4">
    <source>
        <dbReference type="EMBL" id="KFK28020.1"/>
    </source>
</evidence>
<evidence type="ECO:0000313" key="5">
    <source>
        <dbReference type="Proteomes" id="UP000029120"/>
    </source>
</evidence>
<proteinExistence type="predicted"/>
<evidence type="ECO:0000256" key="2">
    <source>
        <dbReference type="SAM" id="MobiDB-lite"/>
    </source>
</evidence>
<feature type="region of interest" description="Disordered" evidence="2">
    <location>
        <begin position="233"/>
        <end position="252"/>
    </location>
</feature>
<dbReference type="PANTHER" id="PTHR46798:SF17">
    <property type="entry name" value="RING_U-BOX SUPERFAMILY PROTEIN"/>
    <property type="match status" value="1"/>
</dbReference>
<dbReference type="Gramene" id="KFK28020">
    <property type="protein sequence ID" value="KFK28020"/>
    <property type="gene ID" value="AALP_AA8G461000"/>
</dbReference>
<dbReference type="OrthoDB" id="8062037at2759"/>
<name>A0A087GDR8_ARAAL</name>
<dbReference type="GO" id="GO:0008270">
    <property type="term" value="F:zinc ion binding"/>
    <property type="evidence" value="ECO:0007669"/>
    <property type="project" value="UniProtKB-KW"/>
</dbReference>
<protein>
    <recommendedName>
        <fullName evidence="3">RING-type domain-containing protein</fullName>
    </recommendedName>
</protein>
<dbReference type="EMBL" id="CM002876">
    <property type="protein sequence ID" value="KFK28020.1"/>
    <property type="molecule type" value="Genomic_DNA"/>
</dbReference>
<keyword evidence="5" id="KW-1185">Reference proteome</keyword>
<feature type="domain" description="RING-type" evidence="3">
    <location>
        <begin position="32"/>
        <end position="78"/>
    </location>
</feature>